<evidence type="ECO:0000256" key="1">
    <source>
        <dbReference type="SAM" id="Phobius"/>
    </source>
</evidence>
<feature type="transmembrane region" description="Helical" evidence="1">
    <location>
        <begin position="30"/>
        <end position="56"/>
    </location>
</feature>
<evidence type="ECO:0000313" key="3">
    <source>
        <dbReference type="Proteomes" id="UP000184300"/>
    </source>
</evidence>
<keyword evidence="1" id="KW-0812">Transmembrane</keyword>
<gene>
    <name evidence="2" type="ORF">ASPGLDRAFT_234367</name>
</gene>
<keyword evidence="1" id="KW-0472">Membrane</keyword>
<dbReference type="AlphaFoldDB" id="A0A1L9VZQ3"/>
<keyword evidence="3" id="KW-1185">Reference proteome</keyword>
<keyword evidence="1" id="KW-1133">Transmembrane helix</keyword>
<dbReference type="GeneID" id="34459550"/>
<dbReference type="RefSeq" id="XP_022406053.1">
    <property type="nucleotide sequence ID" value="XM_022543289.1"/>
</dbReference>
<organism evidence="2 3">
    <name type="scientific">Aspergillus glaucus CBS 516.65</name>
    <dbReference type="NCBI Taxonomy" id="1160497"/>
    <lineage>
        <taxon>Eukaryota</taxon>
        <taxon>Fungi</taxon>
        <taxon>Dikarya</taxon>
        <taxon>Ascomycota</taxon>
        <taxon>Pezizomycotina</taxon>
        <taxon>Eurotiomycetes</taxon>
        <taxon>Eurotiomycetidae</taxon>
        <taxon>Eurotiales</taxon>
        <taxon>Aspergillaceae</taxon>
        <taxon>Aspergillus</taxon>
        <taxon>Aspergillus subgen. Aspergillus</taxon>
    </lineage>
</organism>
<dbReference type="Proteomes" id="UP000184300">
    <property type="component" value="Unassembled WGS sequence"/>
</dbReference>
<sequence>MVLFSFLGCDDNGVIWFVLRMVHIFAPWGAFFYCVLAFIGVMDFLVFSLVLFYLFWRKRTGIDCDSDGHISFVYDYQ</sequence>
<reference evidence="3" key="1">
    <citation type="journal article" date="2017" name="Genome Biol.">
        <title>Comparative genomics reveals high biological diversity and specific adaptations in the industrially and medically important fungal genus Aspergillus.</title>
        <authorList>
            <person name="de Vries R.P."/>
            <person name="Riley R."/>
            <person name="Wiebenga A."/>
            <person name="Aguilar-Osorio G."/>
            <person name="Amillis S."/>
            <person name="Uchima C.A."/>
            <person name="Anderluh G."/>
            <person name="Asadollahi M."/>
            <person name="Askin M."/>
            <person name="Barry K."/>
            <person name="Battaglia E."/>
            <person name="Bayram O."/>
            <person name="Benocci T."/>
            <person name="Braus-Stromeyer S.A."/>
            <person name="Caldana C."/>
            <person name="Canovas D."/>
            <person name="Cerqueira G.C."/>
            <person name="Chen F."/>
            <person name="Chen W."/>
            <person name="Choi C."/>
            <person name="Clum A."/>
            <person name="Dos Santos R.A."/>
            <person name="Damasio A.R."/>
            <person name="Diallinas G."/>
            <person name="Emri T."/>
            <person name="Fekete E."/>
            <person name="Flipphi M."/>
            <person name="Freyberg S."/>
            <person name="Gallo A."/>
            <person name="Gournas C."/>
            <person name="Habgood R."/>
            <person name="Hainaut M."/>
            <person name="Harispe M.L."/>
            <person name="Henrissat B."/>
            <person name="Hilden K.S."/>
            <person name="Hope R."/>
            <person name="Hossain A."/>
            <person name="Karabika E."/>
            <person name="Karaffa L."/>
            <person name="Karanyi Z."/>
            <person name="Krasevec N."/>
            <person name="Kuo A."/>
            <person name="Kusch H."/>
            <person name="LaButti K."/>
            <person name="Lagendijk E.L."/>
            <person name="Lapidus A."/>
            <person name="Levasseur A."/>
            <person name="Lindquist E."/>
            <person name="Lipzen A."/>
            <person name="Logrieco A.F."/>
            <person name="MacCabe A."/>
            <person name="Maekelae M.R."/>
            <person name="Malavazi I."/>
            <person name="Melin P."/>
            <person name="Meyer V."/>
            <person name="Mielnichuk N."/>
            <person name="Miskei M."/>
            <person name="Molnar A.P."/>
            <person name="Mule G."/>
            <person name="Ngan C.Y."/>
            <person name="Orejas M."/>
            <person name="Orosz E."/>
            <person name="Ouedraogo J.P."/>
            <person name="Overkamp K.M."/>
            <person name="Park H.-S."/>
            <person name="Perrone G."/>
            <person name="Piumi F."/>
            <person name="Punt P.J."/>
            <person name="Ram A.F."/>
            <person name="Ramon A."/>
            <person name="Rauscher S."/>
            <person name="Record E."/>
            <person name="Riano-Pachon D.M."/>
            <person name="Robert V."/>
            <person name="Roehrig J."/>
            <person name="Ruller R."/>
            <person name="Salamov A."/>
            <person name="Salih N.S."/>
            <person name="Samson R.A."/>
            <person name="Sandor E."/>
            <person name="Sanguinetti M."/>
            <person name="Schuetze T."/>
            <person name="Sepcic K."/>
            <person name="Shelest E."/>
            <person name="Sherlock G."/>
            <person name="Sophianopoulou V."/>
            <person name="Squina F.M."/>
            <person name="Sun H."/>
            <person name="Susca A."/>
            <person name="Todd R.B."/>
            <person name="Tsang A."/>
            <person name="Unkles S.E."/>
            <person name="van de Wiele N."/>
            <person name="van Rossen-Uffink D."/>
            <person name="Oliveira J.V."/>
            <person name="Vesth T.C."/>
            <person name="Visser J."/>
            <person name="Yu J.-H."/>
            <person name="Zhou M."/>
            <person name="Andersen M.R."/>
            <person name="Archer D.B."/>
            <person name="Baker S.E."/>
            <person name="Benoit I."/>
            <person name="Brakhage A.A."/>
            <person name="Braus G.H."/>
            <person name="Fischer R."/>
            <person name="Frisvad J.C."/>
            <person name="Goldman G.H."/>
            <person name="Houbraken J."/>
            <person name="Oakley B."/>
            <person name="Pocsi I."/>
            <person name="Scazzocchio C."/>
            <person name="Seiboth B."/>
            <person name="vanKuyk P.A."/>
            <person name="Wortman J."/>
            <person name="Dyer P.S."/>
            <person name="Grigoriev I.V."/>
        </authorList>
    </citation>
    <scope>NUCLEOTIDE SEQUENCE [LARGE SCALE GENOMIC DNA]</scope>
    <source>
        <strain evidence="3">CBS 516.65</strain>
    </source>
</reference>
<name>A0A1L9VZQ3_ASPGL</name>
<accession>A0A1L9VZQ3</accession>
<dbReference type="VEuPathDB" id="FungiDB:ASPGLDRAFT_234367"/>
<dbReference type="EMBL" id="KV878888">
    <property type="protein sequence ID" value="OJJ89391.1"/>
    <property type="molecule type" value="Genomic_DNA"/>
</dbReference>
<protein>
    <submittedName>
        <fullName evidence="2">Uncharacterized protein</fullName>
    </submittedName>
</protein>
<proteinExistence type="predicted"/>
<evidence type="ECO:0000313" key="2">
    <source>
        <dbReference type="EMBL" id="OJJ89391.1"/>
    </source>
</evidence>